<sequence length="147" mass="16230">MIQSIARKQIAPLGLWVLFGCTSISWLITAAIAPEMAQAYTARVEVSLISQPDESYANFLRRAEAIARAAAQRSFDGDILVTDVAVTIIGQHNSAIAPILLLDVSRQNWKRRPIVSFWATYFPGTQSLLDFSQPSESNQPPESEPNQ</sequence>
<dbReference type="STRING" id="118168.MC7420_1013"/>
<protein>
    <submittedName>
        <fullName evidence="1">Uncharacterized protein</fullName>
    </submittedName>
</protein>
<dbReference type="HOGENOM" id="CLU_120035_0_0_3"/>
<dbReference type="OrthoDB" id="422658at2"/>
<reference evidence="1 2" key="1">
    <citation type="submission" date="2008-07" db="EMBL/GenBank/DDBJ databases">
        <authorList>
            <person name="Tandeau de Marsac N."/>
            <person name="Ferriera S."/>
            <person name="Johnson J."/>
            <person name="Kravitz S."/>
            <person name="Beeson K."/>
            <person name="Sutton G."/>
            <person name="Rogers Y.-H."/>
            <person name="Friedman R."/>
            <person name="Frazier M."/>
            <person name="Venter J.C."/>
        </authorList>
    </citation>
    <scope>NUCLEOTIDE SEQUENCE [LARGE SCALE GENOMIC DNA]</scope>
    <source>
        <strain evidence="1 2">PCC 7420</strain>
    </source>
</reference>
<proteinExistence type="predicted"/>
<dbReference type="AlphaFoldDB" id="B4W0J0"/>
<keyword evidence="2" id="KW-1185">Reference proteome</keyword>
<organism evidence="1 2">
    <name type="scientific">Coleofasciculus chthonoplastes PCC 7420</name>
    <dbReference type="NCBI Taxonomy" id="118168"/>
    <lineage>
        <taxon>Bacteria</taxon>
        <taxon>Bacillati</taxon>
        <taxon>Cyanobacteriota</taxon>
        <taxon>Cyanophyceae</taxon>
        <taxon>Coleofasciculales</taxon>
        <taxon>Coleofasciculaceae</taxon>
        <taxon>Coleofasciculus</taxon>
    </lineage>
</organism>
<dbReference type="EMBL" id="DS989865">
    <property type="protein sequence ID" value="EDX72344.1"/>
    <property type="molecule type" value="Genomic_DNA"/>
</dbReference>
<dbReference type="Proteomes" id="UP000003835">
    <property type="component" value="Unassembled WGS sequence"/>
</dbReference>
<evidence type="ECO:0000313" key="1">
    <source>
        <dbReference type="EMBL" id="EDX72344.1"/>
    </source>
</evidence>
<dbReference type="PROSITE" id="PS51257">
    <property type="entry name" value="PROKAR_LIPOPROTEIN"/>
    <property type="match status" value="1"/>
</dbReference>
<dbReference type="RefSeq" id="WP_006104620.1">
    <property type="nucleotide sequence ID" value="NZ_DS989865.1"/>
</dbReference>
<gene>
    <name evidence="1" type="ORF">MC7420_1013</name>
</gene>
<accession>B4W0J0</accession>
<dbReference type="eggNOG" id="ENOG50331EJ">
    <property type="taxonomic scope" value="Bacteria"/>
</dbReference>
<evidence type="ECO:0000313" key="2">
    <source>
        <dbReference type="Proteomes" id="UP000003835"/>
    </source>
</evidence>
<name>B4W0J0_9CYAN</name>